<dbReference type="InterPro" id="IPR001633">
    <property type="entry name" value="EAL_dom"/>
</dbReference>
<accession>A0ABT7SLN0</accession>
<proteinExistence type="predicted"/>
<dbReference type="InterPro" id="IPR043128">
    <property type="entry name" value="Rev_trsase/Diguanyl_cyclase"/>
</dbReference>
<sequence length="926" mass="104927">MICSQNREVFKALLPRTHISVTRHIKRVLAGCIIVLSGLLTAAAAAKEKTQLDFAVLAFVDKHVTVQRWQPIIDEVNTRLLDIELRVRALNLEEMYAAVQQQDVDFALLNSALYIELAQQQRLSSPLATMVSYYNTVPLPSFGGVILVRDEPQGITQLEQLKGRTVATPGYGSLGGYLAQIYELRQHGIEPNSFNSIVTKMPHYNAINAVLQGKADAAFVRTGVLEELLQQGAIAEGELRVLNAQRVENFPQALSTQLYPEWPLTAHAQVKADDAAQVAAAFLAIKYEDSVFKQANVFGFSIPADYEPVRDIMRQLKVKPYHLDAAITWQQTWEKYKTLILLIAICVGIIVGLSIVLLIYNRRLSNTLMLVRKNEESQRLAAVAFETQEAILITDAHEKILRVNKAFERISGYSSDEVVGKTPRIFKSEQHDKQFYQRMWYEIQTEDGWHGEIWNRKKNGAIYPIQQMITAVKDEQGRVVNYLATFADITARKQAEERIHQLAFYDPLTGLANRRLLEEHIRQAMHSSERTKSYCALMFIDLDHFKQLNDTYGYPVGDELLKQVAKRIRNCVHASDSVARQAGDDFIVLLQKIGGSQDEAVTRVQHIAEKILEAIAQPYQLFEHKYVITASVGVNLFQAFNDSVEELLKRSDMAMYQAKAEGRHTIRFFDLAMQEVANKRVQIETELRRALDEEHFVLFYQPKVNYQGKLQGYEALLRWQHPEKGLISPMDFIPVAEETGLIVPIGQWVIQEACKTLAKWQSQADRKGFILAINISARQFKHKEFVADLTAAIDKFQVRCEALELELTESLLLENIEDAIGTMTVLKKLGIRFSLDDFGTGYSSLNYLKDLPLDSLKIDQSFVRDMLSNSDDAAIVETVITLAKSLRLSVIAEGVEEAQQADFLHELGCDLLQGYFFGRPSLIHFD</sequence>
<evidence type="ECO:0000259" key="5">
    <source>
        <dbReference type="PROSITE" id="PS50887"/>
    </source>
</evidence>
<dbReference type="SMART" id="SM00052">
    <property type="entry name" value="EAL"/>
    <property type="match status" value="1"/>
</dbReference>
<dbReference type="InterPro" id="IPR035965">
    <property type="entry name" value="PAS-like_dom_sf"/>
</dbReference>
<reference evidence="6 7" key="1">
    <citation type="submission" date="2023-06" db="EMBL/GenBank/DDBJ databases">
        <title>Thiopseudomonas sp. CY1220 draft genome sequence.</title>
        <authorList>
            <person name="Zhao G."/>
            <person name="An M."/>
        </authorList>
    </citation>
    <scope>NUCLEOTIDE SEQUENCE [LARGE SCALE GENOMIC DNA]</scope>
    <source>
        <strain evidence="6 7">CY1220</strain>
    </source>
</reference>
<organism evidence="6 7">
    <name type="scientific">Thiopseudomonas acetoxidans</name>
    <dbReference type="NCBI Taxonomy" id="3041622"/>
    <lineage>
        <taxon>Bacteria</taxon>
        <taxon>Pseudomonadati</taxon>
        <taxon>Pseudomonadota</taxon>
        <taxon>Gammaproteobacteria</taxon>
        <taxon>Pseudomonadales</taxon>
        <taxon>Pseudomonadaceae</taxon>
        <taxon>Thiopseudomonas</taxon>
    </lineage>
</organism>
<feature type="domain" description="PAS" evidence="2">
    <location>
        <begin position="376"/>
        <end position="422"/>
    </location>
</feature>
<dbReference type="Gene3D" id="3.30.70.270">
    <property type="match status" value="1"/>
</dbReference>
<dbReference type="PANTHER" id="PTHR44757:SF2">
    <property type="entry name" value="BIOFILM ARCHITECTURE MAINTENANCE PROTEIN MBAA"/>
    <property type="match status" value="1"/>
</dbReference>
<keyword evidence="1" id="KW-1133">Transmembrane helix</keyword>
<dbReference type="PROSITE" id="PS50112">
    <property type="entry name" value="PAS"/>
    <property type="match status" value="1"/>
</dbReference>
<dbReference type="CDD" id="cd01949">
    <property type="entry name" value="GGDEF"/>
    <property type="match status" value="1"/>
</dbReference>
<dbReference type="InterPro" id="IPR000014">
    <property type="entry name" value="PAS"/>
</dbReference>
<dbReference type="Proteomes" id="UP001241056">
    <property type="component" value="Unassembled WGS sequence"/>
</dbReference>
<dbReference type="SUPFAM" id="SSF53850">
    <property type="entry name" value="Periplasmic binding protein-like II"/>
    <property type="match status" value="1"/>
</dbReference>
<keyword evidence="1" id="KW-0472">Membrane</keyword>
<dbReference type="InterPro" id="IPR000700">
    <property type="entry name" value="PAS-assoc_C"/>
</dbReference>
<dbReference type="SMART" id="SM00267">
    <property type="entry name" value="GGDEF"/>
    <property type="match status" value="1"/>
</dbReference>
<dbReference type="PROSITE" id="PS50883">
    <property type="entry name" value="EAL"/>
    <property type="match status" value="1"/>
</dbReference>
<dbReference type="InterPro" id="IPR000160">
    <property type="entry name" value="GGDEF_dom"/>
</dbReference>
<dbReference type="Pfam" id="PF00563">
    <property type="entry name" value="EAL"/>
    <property type="match status" value="1"/>
</dbReference>
<dbReference type="CDD" id="cd00130">
    <property type="entry name" value="PAS"/>
    <property type="match status" value="1"/>
</dbReference>
<feature type="domain" description="GGDEF" evidence="5">
    <location>
        <begin position="533"/>
        <end position="671"/>
    </location>
</feature>
<dbReference type="InterPro" id="IPR035919">
    <property type="entry name" value="EAL_sf"/>
</dbReference>
<dbReference type="SMART" id="SM00086">
    <property type="entry name" value="PAC"/>
    <property type="match status" value="1"/>
</dbReference>
<feature type="domain" description="PAC" evidence="3">
    <location>
        <begin position="449"/>
        <end position="501"/>
    </location>
</feature>
<feature type="transmembrane region" description="Helical" evidence="1">
    <location>
        <begin position="339"/>
        <end position="360"/>
    </location>
</feature>
<dbReference type="CDD" id="cd01948">
    <property type="entry name" value="EAL"/>
    <property type="match status" value="1"/>
</dbReference>
<dbReference type="SMART" id="SM00091">
    <property type="entry name" value="PAS"/>
    <property type="match status" value="1"/>
</dbReference>
<dbReference type="Pfam" id="PF00990">
    <property type="entry name" value="GGDEF"/>
    <property type="match status" value="1"/>
</dbReference>
<dbReference type="Gene3D" id="3.20.20.450">
    <property type="entry name" value="EAL domain"/>
    <property type="match status" value="1"/>
</dbReference>
<dbReference type="NCBIfam" id="TIGR00254">
    <property type="entry name" value="GGDEF"/>
    <property type="match status" value="1"/>
</dbReference>
<feature type="domain" description="EAL" evidence="4">
    <location>
        <begin position="680"/>
        <end position="926"/>
    </location>
</feature>
<dbReference type="SUPFAM" id="SSF141868">
    <property type="entry name" value="EAL domain-like"/>
    <property type="match status" value="1"/>
</dbReference>
<name>A0ABT7SLN0_9GAMM</name>
<dbReference type="PROSITE" id="PS50113">
    <property type="entry name" value="PAC"/>
    <property type="match status" value="1"/>
</dbReference>
<keyword evidence="7" id="KW-1185">Reference proteome</keyword>
<comment type="caution">
    <text evidence="6">The sequence shown here is derived from an EMBL/GenBank/DDBJ whole genome shotgun (WGS) entry which is preliminary data.</text>
</comment>
<dbReference type="InterPro" id="IPR029787">
    <property type="entry name" value="Nucleotide_cyclase"/>
</dbReference>
<evidence type="ECO:0000256" key="1">
    <source>
        <dbReference type="SAM" id="Phobius"/>
    </source>
</evidence>
<dbReference type="Gene3D" id="3.40.190.10">
    <property type="entry name" value="Periplasmic binding protein-like II"/>
    <property type="match status" value="2"/>
</dbReference>
<evidence type="ECO:0000259" key="4">
    <source>
        <dbReference type="PROSITE" id="PS50883"/>
    </source>
</evidence>
<keyword evidence="1" id="KW-0812">Transmembrane</keyword>
<dbReference type="SUPFAM" id="SSF55073">
    <property type="entry name" value="Nucleotide cyclase"/>
    <property type="match status" value="1"/>
</dbReference>
<evidence type="ECO:0000313" key="7">
    <source>
        <dbReference type="Proteomes" id="UP001241056"/>
    </source>
</evidence>
<dbReference type="Pfam" id="PF13426">
    <property type="entry name" value="PAS_9"/>
    <property type="match status" value="1"/>
</dbReference>
<protein>
    <submittedName>
        <fullName evidence="6">EAL domain-containing protein</fullName>
    </submittedName>
</protein>
<dbReference type="NCBIfam" id="TIGR00229">
    <property type="entry name" value="sensory_box"/>
    <property type="match status" value="1"/>
</dbReference>
<gene>
    <name evidence="6" type="ORF">QEZ41_02190</name>
</gene>
<evidence type="ECO:0000259" key="2">
    <source>
        <dbReference type="PROSITE" id="PS50112"/>
    </source>
</evidence>
<dbReference type="PROSITE" id="PS50887">
    <property type="entry name" value="GGDEF"/>
    <property type="match status" value="1"/>
</dbReference>
<dbReference type="PANTHER" id="PTHR44757">
    <property type="entry name" value="DIGUANYLATE CYCLASE DGCP"/>
    <property type="match status" value="1"/>
</dbReference>
<dbReference type="InterPro" id="IPR001610">
    <property type="entry name" value="PAC"/>
</dbReference>
<dbReference type="InterPro" id="IPR052155">
    <property type="entry name" value="Biofilm_reg_signaling"/>
</dbReference>
<dbReference type="SUPFAM" id="SSF55785">
    <property type="entry name" value="PYP-like sensor domain (PAS domain)"/>
    <property type="match status" value="1"/>
</dbReference>
<dbReference type="Gene3D" id="3.30.450.20">
    <property type="entry name" value="PAS domain"/>
    <property type="match status" value="1"/>
</dbReference>
<evidence type="ECO:0000313" key="6">
    <source>
        <dbReference type="EMBL" id="MDM7857093.1"/>
    </source>
</evidence>
<dbReference type="EMBL" id="JAUCDY010000002">
    <property type="protein sequence ID" value="MDM7857093.1"/>
    <property type="molecule type" value="Genomic_DNA"/>
</dbReference>
<dbReference type="Pfam" id="PF12974">
    <property type="entry name" value="Phosphonate-bd"/>
    <property type="match status" value="1"/>
</dbReference>
<evidence type="ECO:0000259" key="3">
    <source>
        <dbReference type="PROSITE" id="PS50113"/>
    </source>
</evidence>
<dbReference type="RefSeq" id="WP_289409745.1">
    <property type="nucleotide sequence ID" value="NZ_JAUCDY010000002.1"/>
</dbReference>